<dbReference type="GO" id="GO:0005730">
    <property type="term" value="C:nucleolus"/>
    <property type="evidence" value="ECO:0007669"/>
    <property type="project" value="UniProtKB-SubCell"/>
</dbReference>
<proteinExistence type="inferred from homology"/>
<dbReference type="EMBL" id="KN823555">
    <property type="protein sequence ID" value="KIO16476.1"/>
    <property type="molecule type" value="Genomic_DNA"/>
</dbReference>
<evidence type="ECO:0000256" key="4">
    <source>
        <dbReference type="ARBA" id="ARBA00023242"/>
    </source>
</evidence>
<dbReference type="GO" id="GO:0003676">
    <property type="term" value="F:nucleic acid binding"/>
    <property type="evidence" value="ECO:0007669"/>
    <property type="project" value="InterPro"/>
</dbReference>
<dbReference type="GO" id="GO:0006364">
    <property type="term" value="P:rRNA processing"/>
    <property type="evidence" value="ECO:0007669"/>
    <property type="project" value="UniProtKB-KW"/>
</dbReference>
<evidence type="ECO:0000259" key="8">
    <source>
        <dbReference type="PROSITE" id="PS50174"/>
    </source>
</evidence>
<evidence type="ECO:0000256" key="3">
    <source>
        <dbReference type="ARBA" id="ARBA00022552"/>
    </source>
</evidence>
<organism evidence="9 10">
    <name type="scientific">Tulasnella calospora MUT 4182</name>
    <dbReference type="NCBI Taxonomy" id="1051891"/>
    <lineage>
        <taxon>Eukaryota</taxon>
        <taxon>Fungi</taxon>
        <taxon>Dikarya</taxon>
        <taxon>Basidiomycota</taxon>
        <taxon>Agaricomycotina</taxon>
        <taxon>Agaricomycetes</taxon>
        <taxon>Cantharellales</taxon>
        <taxon>Tulasnellaceae</taxon>
        <taxon>Tulasnella</taxon>
    </lineage>
</organism>
<dbReference type="PROSITE" id="PS50174">
    <property type="entry name" value="G_PATCH"/>
    <property type="match status" value="1"/>
</dbReference>
<dbReference type="Pfam" id="PF01585">
    <property type="entry name" value="G-patch"/>
    <property type="match status" value="1"/>
</dbReference>
<dbReference type="STRING" id="1051891.A0A0C3Q1L1"/>
<dbReference type="PANTHER" id="PTHR23149">
    <property type="entry name" value="G PATCH DOMAIN CONTAINING PROTEIN"/>
    <property type="match status" value="1"/>
</dbReference>
<dbReference type="AlphaFoldDB" id="A0A0C3Q1L1"/>
<reference evidence="9 10" key="1">
    <citation type="submission" date="2014-04" db="EMBL/GenBank/DDBJ databases">
        <authorList>
            <consortium name="DOE Joint Genome Institute"/>
            <person name="Kuo A."/>
            <person name="Girlanda M."/>
            <person name="Perotto S."/>
            <person name="Kohler A."/>
            <person name="Nagy L.G."/>
            <person name="Floudas D."/>
            <person name="Copeland A."/>
            <person name="Barry K.W."/>
            <person name="Cichocki N."/>
            <person name="Veneault-Fourrey C."/>
            <person name="LaButti K."/>
            <person name="Lindquist E.A."/>
            <person name="Lipzen A."/>
            <person name="Lundell T."/>
            <person name="Morin E."/>
            <person name="Murat C."/>
            <person name="Sun H."/>
            <person name="Tunlid A."/>
            <person name="Henrissat B."/>
            <person name="Grigoriev I.V."/>
            <person name="Hibbett D.S."/>
            <person name="Martin F."/>
            <person name="Nordberg H.P."/>
            <person name="Cantor M.N."/>
            <person name="Hua S.X."/>
        </authorList>
    </citation>
    <scope>NUCLEOTIDE SEQUENCE [LARGE SCALE GENOMIC DNA]</scope>
    <source>
        <strain evidence="9 10">MUT 4182</strain>
    </source>
</reference>
<evidence type="ECO:0000313" key="10">
    <source>
        <dbReference type="Proteomes" id="UP000054248"/>
    </source>
</evidence>
<comment type="subcellular location">
    <subcellularLocation>
        <location evidence="1">Nucleus</location>
        <location evidence="1">Nucleolus</location>
    </subcellularLocation>
</comment>
<dbReference type="SMART" id="SM00443">
    <property type="entry name" value="G_patch"/>
    <property type="match status" value="1"/>
</dbReference>
<dbReference type="Proteomes" id="UP000054248">
    <property type="component" value="Unassembled WGS sequence"/>
</dbReference>
<feature type="compositionally biased region" description="Basic and acidic residues" evidence="7">
    <location>
        <begin position="146"/>
        <end position="166"/>
    </location>
</feature>
<evidence type="ECO:0000256" key="5">
    <source>
        <dbReference type="ARBA" id="ARBA00038007"/>
    </source>
</evidence>
<reference evidence="10" key="2">
    <citation type="submission" date="2015-01" db="EMBL/GenBank/DDBJ databases">
        <title>Evolutionary Origins and Diversification of the Mycorrhizal Mutualists.</title>
        <authorList>
            <consortium name="DOE Joint Genome Institute"/>
            <consortium name="Mycorrhizal Genomics Consortium"/>
            <person name="Kohler A."/>
            <person name="Kuo A."/>
            <person name="Nagy L.G."/>
            <person name="Floudas D."/>
            <person name="Copeland A."/>
            <person name="Barry K.W."/>
            <person name="Cichocki N."/>
            <person name="Veneault-Fourrey C."/>
            <person name="LaButti K."/>
            <person name="Lindquist E.A."/>
            <person name="Lipzen A."/>
            <person name="Lundell T."/>
            <person name="Morin E."/>
            <person name="Murat C."/>
            <person name="Riley R."/>
            <person name="Ohm R."/>
            <person name="Sun H."/>
            <person name="Tunlid A."/>
            <person name="Henrissat B."/>
            <person name="Grigoriev I.V."/>
            <person name="Hibbett D.S."/>
            <person name="Martin F."/>
        </authorList>
    </citation>
    <scope>NUCLEOTIDE SEQUENCE [LARGE SCALE GENOMIC DNA]</scope>
    <source>
        <strain evidence="10">MUT 4182</strain>
    </source>
</reference>
<feature type="domain" description="G-patch" evidence="8">
    <location>
        <begin position="36"/>
        <end position="82"/>
    </location>
</feature>
<keyword evidence="2" id="KW-0690">Ribosome biogenesis</keyword>
<accession>A0A0C3Q1L1</accession>
<dbReference type="OrthoDB" id="29523at2759"/>
<name>A0A0C3Q1L1_9AGAM</name>
<evidence type="ECO:0000256" key="7">
    <source>
        <dbReference type="SAM" id="MobiDB-lite"/>
    </source>
</evidence>
<evidence type="ECO:0000256" key="1">
    <source>
        <dbReference type="ARBA" id="ARBA00004604"/>
    </source>
</evidence>
<feature type="compositionally biased region" description="Low complexity" evidence="7">
    <location>
        <begin position="106"/>
        <end position="121"/>
    </location>
</feature>
<keyword evidence="10" id="KW-1185">Reference proteome</keyword>
<dbReference type="HOGENOM" id="CLU_1428974_0_0_1"/>
<dbReference type="PANTHER" id="PTHR23149:SF31">
    <property type="entry name" value="PROTEIN PXR1"/>
    <property type="match status" value="1"/>
</dbReference>
<feature type="region of interest" description="Disordered" evidence="7">
    <location>
        <begin position="100"/>
        <end position="190"/>
    </location>
</feature>
<evidence type="ECO:0000256" key="2">
    <source>
        <dbReference type="ARBA" id="ARBA00022517"/>
    </source>
</evidence>
<protein>
    <recommendedName>
        <fullName evidence="6">PinX1-related protein 1</fullName>
    </recommendedName>
</protein>
<keyword evidence="3" id="KW-0698">rRNA processing</keyword>
<gene>
    <name evidence="9" type="ORF">M407DRAFT_33874</name>
</gene>
<sequence>MTWITLTISWNMGLAATKRKQKIQADPRNTAWVDDASRFGQAYLAKFGWTNSDGLGTNKDGRTNHIAIAQKLNMLGIGANRPDGPEAIAWKQNQDFESVLKRLNQESQSSSATPPAESEATPAEDTEEAVEEKTPPREEKRRRKEEKRIRKEEKAKRKLEKEKEAAAEYPEPSSSSTPQPATGPKVVRMA</sequence>
<dbReference type="InterPro" id="IPR000467">
    <property type="entry name" value="G_patch_dom"/>
</dbReference>
<dbReference type="InterPro" id="IPR050656">
    <property type="entry name" value="PINX1"/>
</dbReference>
<comment type="similarity">
    <text evidence="5">Belongs to the PINX1 family.</text>
</comment>
<evidence type="ECO:0000256" key="6">
    <source>
        <dbReference type="ARBA" id="ARBA00041961"/>
    </source>
</evidence>
<evidence type="ECO:0000313" key="9">
    <source>
        <dbReference type="EMBL" id="KIO16476.1"/>
    </source>
</evidence>
<keyword evidence="4" id="KW-0539">Nucleus</keyword>